<name>A0A4Y6EGE9_9CAUD</name>
<evidence type="ECO:0000313" key="2">
    <source>
        <dbReference type="Proteomes" id="UP000317451"/>
    </source>
</evidence>
<evidence type="ECO:0000313" key="1">
    <source>
        <dbReference type="EMBL" id="QDF17798.1"/>
    </source>
</evidence>
<dbReference type="EMBL" id="MK801727">
    <property type="protein sequence ID" value="QDF17798.1"/>
    <property type="molecule type" value="Genomic_DNA"/>
</dbReference>
<sequence length="191" mass="20160">MSTTRRLLALGAAALVLVAGCASDDGGYSSVVGGTTPATTTATGTTSTTKPLPTLTQLNEKVDLVGSEGQDMVVYSVTSIAVDGECPGDFYNGVENGHLLVVGLDVETGPDWDAQFGDIFRPESKYWSIIGTDGITESGITSPASYGCAVDQIPKSFDPDSRYQFSIAFDTRNASGMLQHRVGESVSRWQY</sequence>
<organism evidence="1 2">
    <name type="scientific">Gordonia phage ThankyouJordi</name>
    <dbReference type="NCBI Taxonomy" id="2571252"/>
    <lineage>
        <taxon>Viruses</taxon>
        <taxon>Duplodnaviria</taxon>
        <taxon>Heunggongvirae</taxon>
        <taxon>Uroviricota</taxon>
        <taxon>Caudoviricetes</taxon>
        <taxon>Nymbaxtervirinae</taxon>
        <taxon>Nymphadoravirus</taxon>
        <taxon>Nymphadoravirus thankyoujordi</taxon>
    </lineage>
</organism>
<protein>
    <submittedName>
        <fullName evidence="1">Uncharacterized protein</fullName>
    </submittedName>
</protein>
<reference evidence="1 2" key="1">
    <citation type="submission" date="2019-04" db="EMBL/GenBank/DDBJ databases">
        <authorList>
            <person name="Akwuole F.N."/>
            <person name="Carreras A.M."/>
            <person name="Grubb S.R."/>
            <person name="Yaffe J.A."/>
            <person name="Butela K.A."/>
            <person name="Garlena R.A."/>
            <person name="Russell D.A."/>
            <person name="Pope W.H."/>
            <person name="Jacobs-Sera D."/>
            <person name="Hatfull G.F."/>
        </authorList>
    </citation>
    <scope>NUCLEOTIDE SEQUENCE [LARGE SCALE GENOMIC DNA]</scope>
</reference>
<gene>
    <name evidence="1" type="primary">37</name>
    <name evidence="1" type="ORF">SEA_THANKYOUJORDI_37</name>
</gene>
<dbReference type="KEGG" id="vg:77928561"/>
<dbReference type="RefSeq" id="YP_010652737.1">
    <property type="nucleotide sequence ID" value="NC_070789.1"/>
</dbReference>
<accession>A0A4Y6EGE9</accession>
<dbReference type="Proteomes" id="UP000317451">
    <property type="component" value="Segment"/>
</dbReference>
<keyword evidence="2" id="KW-1185">Reference proteome</keyword>
<dbReference type="GeneID" id="77928561"/>
<proteinExistence type="predicted"/>
<dbReference type="PROSITE" id="PS51257">
    <property type="entry name" value="PROKAR_LIPOPROTEIN"/>
    <property type="match status" value="1"/>
</dbReference>